<dbReference type="OrthoDB" id="126074at2759"/>
<proteinExistence type="predicted"/>
<gene>
    <name evidence="1" type="ORF">PHMEG_00037355</name>
</gene>
<dbReference type="EMBL" id="NBNE01016319">
    <property type="protein sequence ID" value="OWY93302.1"/>
    <property type="molecule type" value="Genomic_DNA"/>
</dbReference>
<dbReference type="InterPro" id="IPR021109">
    <property type="entry name" value="Peptidase_aspartic_dom_sf"/>
</dbReference>
<reference evidence="2" key="1">
    <citation type="submission" date="2017-03" db="EMBL/GenBank/DDBJ databases">
        <title>Phytopthora megakarya and P. palmivora, two closely related causual agents of cacao black pod achieved similar genome size and gene model numbers by different mechanisms.</title>
        <authorList>
            <person name="Ali S."/>
            <person name="Shao J."/>
            <person name="Larry D.J."/>
            <person name="Kronmiller B."/>
            <person name="Shen D."/>
            <person name="Strem M.D."/>
            <person name="Melnick R.L."/>
            <person name="Guiltinan M.J."/>
            <person name="Tyler B.M."/>
            <person name="Meinhardt L.W."/>
            <person name="Bailey B.A."/>
        </authorList>
    </citation>
    <scope>NUCLEOTIDE SEQUENCE [LARGE SCALE GENOMIC DNA]</scope>
    <source>
        <strain evidence="2">zdho120</strain>
    </source>
</reference>
<protein>
    <submittedName>
        <fullName evidence="1">Putative membrane protein</fullName>
    </submittedName>
</protein>
<evidence type="ECO:0000313" key="2">
    <source>
        <dbReference type="Proteomes" id="UP000198211"/>
    </source>
</evidence>
<evidence type="ECO:0000313" key="1">
    <source>
        <dbReference type="EMBL" id="OWY93302.1"/>
    </source>
</evidence>
<accession>A0A225UJQ5</accession>
<sequence length="257" mass="27943">PCDNSLNGVTGHKINMKGAIDLPLRLGSIEIVRPFVVVSRLHVDAILGTDTLKVFRAVVDLDDSTLTLNTTNEVFQLGSPRVEEYHSSKMSATVRLQPGGQAIVVTELVGNVPEDTTSGKLVVEVCNASTEDVIIRKGTTVAVATLVPEAAFTYGDNNPSADASSQNQVSRSTREVISAASGVENDNFTWAPQTDNTLHDELEVDFNSSKLSLEQQKLLQDLLYQFKDIDRIGSSNYAAGSTLERSVLLLSQYQVWF</sequence>
<dbReference type="AlphaFoldDB" id="A0A225UJQ5"/>
<comment type="caution">
    <text evidence="1">The sequence shown here is derived from an EMBL/GenBank/DDBJ whole genome shotgun (WGS) entry which is preliminary data.</text>
</comment>
<organism evidence="1 2">
    <name type="scientific">Phytophthora megakarya</name>
    <dbReference type="NCBI Taxonomy" id="4795"/>
    <lineage>
        <taxon>Eukaryota</taxon>
        <taxon>Sar</taxon>
        <taxon>Stramenopiles</taxon>
        <taxon>Oomycota</taxon>
        <taxon>Peronosporomycetes</taxon>
        <taxon>Peronosporales</taxon>
        <taxon>Peronosporaceae</taxon>
        <taxon>Phytophthora</taxon>
    </lineage>
</organism>
<dbReference type="Proteomes" id="UP000198211">
    <property type="component" value="Unassembled WGS sequence"/>
</dbReference>
<feature type="non-terminal residue" evidence="1">
    <location>
        <position position="1"/>
    </location>
</feature>
<dbReference type="Gene3D" id="2.40.70.10">
    <property type="entry name" value="Acid Proteases"/>
    <property type="match status" value="1"/>
</dbReference>
<keyword evidence="2" id="KW-1185">Reference proteome</keyword>
<name>A0A225UJQ5_9STRA</name>